<dbReference type="Gene3D" id="3.40.630.30">
    <property type="match status" value="1"/>
</dbReference>
<accession>A0A382EDM3</accession>
<name>A0A382EDM3_9ZZZZ</name>
<gene>
    <name evidence="1" type="ORF">METZ01_LOCUS200831</name>
</gene>
<evidence type="ECO:0000313" key="1">
    <source>
        <dbReference type="EMBL" id="SVB47977.1"/>
    </source>
</evidence>
<sequence length="309" mass="35835">MKLFDVVRLWGLNTFSKSGRDKQKKCTTFSLPGGNDPQVQGLYMERYRLDECIEHLESDRHRVAAFDTLLGMYRIKRRFPDLSNFRLGPNMFKQIPVDWIVLAHGSESLARSQLIAHGLACRIPWNGNPRDLPKGWQGAVRACYENFVDGKQPNNTFVGLFIKVENDYRNEGWAAQVLAAMKKFGAKCGASKLIIPLRLPTRYERQYFHMPFEEFAVLRQATGEYTDYWLRLHVRLGAEIIGYCSNSHQYAMNVNDFYEQFEAEKCETSGYQPARRNNEWHNAYVDLERDCVVISEGCVWVQHTLEARS</sequence>
<protein>
    <submittedName>
        <fullName evidence="1">Uncharacterized protein</fullName>
    </submittedName>
</protein>
<reference evidence="1" key="1">
    <citation type="submission" date="2018-05" db="EMBL/GenBank/DDBJ databases">
        <authorList>
            <person name="Lanie J.A."/>
            <person name="Ng W.-L."/>
            <person name="Kazmierczak K.M."/>
            <person name="Andrzejewski T.M."/>
            <person name="Davidsen T.M."/>
            <person name="Wayne K.J."/>
            <person name="Tettelin H."/>
            <person name="Glass J.I."/>
            <person name="Rusch D."/>
            <person name="Podicherti R."/>
            <person name="Tsui H.-C.T."/>
            <person name="Winkler M.E."/>
        </authorList>
    </citation>
    <scope>NUCLEOTIDE SEQUENCE</scope>
</reference>
<proteinExistence type="predicted"/>
<dbReference type="AlphaFoldDB" id="A0A382EDM3"/>
<dbReference type="EMBL" id="UINC01043645">
    <property type="protein sequence ID" value="SVB47977.1"/>
    <property type="molecule type" value="Genomic_DNA"/>
</dbReference>
<organism evidence="1">
    <name type="scientific">marine metagenome</name>
    <dbReference type="NCBI Taxonomy" id="408172"/>
    <lineage>
        <taxon>unclassified sequences</taxon>
        <taxon>metagenomes</taxon>
        <taxon>ecological metagenomes</taxon>
    </lineage>
</organism>